<dbReference type="InterPro" id="IPR016181">
    <property type="entry name" value="Acyl_CoA_acyltransferase"/>
</dbReference>
<dbReference type="PATRIC" id="fig|1249552.3.peg.2919"/>
<evidence type="ECO:0000313" key="5">
    <source>
        <dbReference type="Proteomes" id="UP000065641"/>
    </source>
</evidence>
<reference evidence="4 5" key="1">
    <citation type="submission" date="2015-11" db="EMBL/GenBank/DDBJ databases">
        <authorList>
            <person name="Zhang Y."/>
            <person name="Guo Z."/>
        </authorList>
    </citation>
    <scope>NUCLEOTIDE SEQUENCE [LARGE SCALE GENOMIC DNA]</scope>
    <source>
        <strain evidence="4 5">KCTC 32221</strain>
    </source>
</reference>
<dbReference type="Proteomes" id="UP000065641">
    <property type="component" value="Chromosome"/>
</dbReference>
<dbReference type="GO" id="GO:0016747">
    <property type="term" value="F:acyltransferase activity, transferring groups other than amino-acyl groups"/>
    <property type="evidence" value="ECO:0007669"/>
    <property type="project" value="InterPro"/>
</dbReference>
<name>A0A0S2KGQ9_9GAMM</name>
<evidence type="ECO:0000256" key="1">
    <source>
        <dbReference type="ARBA" id="ARBA00022679"/>
    </source>
</evidence>
<dbReference type="STRING" id="1249552.PS2015_2892"/>
<evidence type="ECO:0000256" key="2">
    <source>
        <dbReference type="ARBA" id="ARBA00023315"/>
    </source>
</evidence>
<dbReference type="Gene3D" id="3.40.630.30">
    <property type="match status" value="1"/>
</dbReference>
<keyword evidence="2" id="KW-0012">Acyltransferase</keyword>
<sequence length="174" mass="19501">MRKPEIKQTILRDARASDAGQIAHIYNYYVLNTVVTFEEKAVPEIEMASRISDVQGLGLPWLVAEDSDGAISGYAYAVRWKTRAAYKFSVETTVYTDPELRRNGLGTMLYSALFERLMAAGIHSAVGGICLPNDASVALHEKMGMKQIARFNEIGFKAGQWLDVGYWQRIFTQD</sequence>
<evidence type="ECO:0000313" key="4">
    <source>
        <dbReference type="EMBL" id="ALO47520.1"/>
    </source>
</evidence>
<keyword evidence="1 4" id="KW-0808">Transferase</keyword>
<dbReference type="InterPro" id="IPR000182">
    <property type="entry name" value="GNAT_dom"/>
</dbReference>
<organism evidence="4 5">
    <name type="scientific">Pseudohongiella spirulinae</name>
    <dbReference type="NCBI Taxonomy" id="1249552"/>
    <lineage>
        <taxon>Bacteria</taxon>
        <taxon>Pseudomonadati</taxon>
        <taxon>Pseudomonadota</taxon>
        <taxon>Gammaproteobacteria</taxon>
        <taxon>Pseudomonadales</taxon>
        <taxon>Pseudohongiellaceae</taxon>
        <taxon>Pseudohongiella</taxon>
    </lineage>
</organism>
<dbReference type="EMBL" id="CP013189">
    <property type="protein sequence ID" value="ALO47520.1"/>
    <property type="molecule type" value="Genomic_DNA"/>
</dbReference>
<gene>
    <name evidence="4" type="ORF">PS2015_2892</name>
</gene>
<keyword evidence="5" id="KW-1185">Reference proteome</keyword>
<dbReference type="PANTHER" id="PTHR43072">
    <property type="entry name" value="N-ACETYLTRANSFERASE"/>
    <property type="match status" value="1"/>
</dbReference>
<feature type="domain" description="N-acetyltransferase" evidence="3">
    <location>
        <begin position="9"/>
        <end position="163"/>
    </location>
</feature>
<proteinExistence type="predicted"/>
<dbReference type="RefSeq" id="WP_335338244.1">
    <property type="nucleotide sequence ID" value="NZ_CP013189.1"/>
</dbReference>
<dbReference type="AlphaFoldDB" id="A0A0S2KGQ9"/>
<dbReference type="SUPFAM" id="SSF55729">
    <property type="entry name" value="Acyl-CoA N-acyltransferases (Nat)"/>
    <property type="match status" value="1"/>
</dbReference>
<accession>A0A0S2KGQ9</accession>
<dbReference type="Pfam" id="PF13420">
    <property type="entry name" value="Acetyltransf_4"/>
    <property type="match status" value="1"/>
</dbReference>
<dbReference type="PROSITE" id="PS51186">
    <property type="entry name" value="GNAT"/>
    <property type="match status" value="1"/>
</dbReference>
<dbReference type="KEGG" id="pspi:PS2015_2892"/>
<protein>
    <submittedName>
        <fullName evidence="4">Phosphinothricin acetyltransferase</fullName>
    </submittedName>
</protein>
<evidence type="ECO:0000259" key="3">
    <source>
        <dbReference type="PROSITE" id="PS51186"/>
    </source>
</evidence>
<dbReference type="CDD" id="cd04301">
    <property type="entry name" value="NAT_SF"/>
    <property type="match status" value="1"/>
</dbReference>
<dbReference type="PANTHER" id="PTHR43072:SF23">
    <property type="entry name" value="UPF0039 PROTEIN C11D3.02C"/>
    <property type="match status" value="1"/>
</dbReference>